<dbReference type="SMART" id="SM00936">
    <property type="entry name" value="PBP5_C"/>
    <property type="match status" value="1"/>
</dbReference>
<sequence length="406" mass="45330">MKKLIVKLILTTSLLVTFSAQTVFAADFSADSRHAIAVESDTGKILYEKSGNKKAPIASLTKLLTIYITLKEIKAGKISWNDQVKLSEYAQSLATDPEISNPPLTSDTYSVKELVDSSLIVSANSSAIALAEYIAGSEPKFVDMMKKQVEQWGITDYLLVDSSGLPNSLLKGHTYPGSSPKDENMLSAKSLAIIAYHLIHDFPEVLQITSQPQMIWGYETLYSSNYLLPSQEMGRAGVDGLKTGTTNLAGQTYIATATENNMRLITVLLHANHTKEDHYARFTQTNQLLDYCFQNYQKKLMVKKDQPLPNRIAVENGKKDKISIKTKTNIYAIHKINTAPKLSFKSKNKLVAPIKKNQFIGTYEFNDQDTIGEGYLFGKTKTKVYASTTVDKLTVFDKIYRLFKNF</sequence>
<evidence type="ECO:0000256" key="2">
    <source>
        <dbReference type="ARBA" id="ARBA00004752"/>
    </source>
</evidence>
<feature type="domain" description="Peptidase S11 D-Ala-D-Ala carboxypeptidase A C-terminal" evidence="17">
    <location>
        <begin position="296"/>
        <end position="392"/>
    </location>
</feature>
<dbReference type="SUPFAM" id="SSF56601">
    <property type="entry name" value="beta-lactamase/transpeptidase-like"/>
    <property type="match status" value="1"/>
</dbReference>
<dbReference type="GO" id="GO:0009002">
    <property type="term" value="F:serine-type D-Ala-D-Ala carboxypeptidase activity"/>
    <property type="evidence" value="ECO:0007669"/>
    <property type="project" value="UniProtKB-EC"/>
</dbReference>
<keyword evidence="5 18" id="KW-0121">Carboxypeptidase</keyword>
<keyword evidence="9" id="KW-0133">Cell shape</keyword>
<dbReference type="Pfam" id="PF00768">
    <property type="entry name" value="Peptidase_S11"/>
    <property type="match status" value="1"/>
</dbReference>
<evidence type="ECO:0000256" key="16">
    <source>
        <dbReference type="SAM" id="SignalP"/>
    </source>
</evidence>
<organism evidence="18 19">
    <name type="scientific">Streptococcus parauberis</name>
    <dbReference type="NCBI Taxonomy" id="1348"/>
    <lineage>
        <taxon>Bacteria</taxon>
        <taxon>Bacillati</taxon>
        <taxon>Bacillota</taxon>
        <taxon>Bacilli</taxon>
        <taxon>Lactobacillales</taxon>
        <taxon>Streptococcaceae</taxon>
        <taxon>Streptococcus</taxon>
    </lineage>
</organism>
<dbReference type="InterPro" id="IPR012338">
    <property type="entry name" value="Beta-lactam/transpept-like"/>
</dbReference>
<keyword evidence="11" id="KW-0961">Cell wall biogenesis/degradation</keyword>
<evidence type="ECO:0000313" key="18">
    <source>
        <dbReference type="EMBL" id="MDT2732763.1"/>
    </source>
</evidence>
<evidence type="ECO:0000256" key="6">
    <source>
        <dbReference type="ARBA" id="ARBA00022670"/>
    </source>
</evidence>
<dbReference type="InterPro" id="IPR018044">
    <property type="entry name" value="Peptidase_S11"/>
</dbReference>
<evidence type="ECO:0000256" key="15">
    <source>
        <dbReference type="RuleBase" id="RU004016"/>
    </source>
</evidence>
<gene>
    <name evidence="18" type="primary">pbp3</name>
    <name evidence="18" type="ORF">P7G31_11190</name>
</gene>
<dbReference type="Gene3D" id="2.60.410.10">
    <property type="entry name" value="D-Ala-D-Ala carboxypeptidase, C-terminal domain"/>
    <property type="match status" value="1"/>
</dbReference>
<dbReference type="GO" id="GO:0008360">
    <property type="term" value="P:regulation of cell shape"/>
    <property type="evidence" value="ECO:0007669"/>
    <property type="project" value="UniProtKB-KW"/>
</dbReference>
<dbReference type="InterPro" id="IPR015956">
    <property type="entry name" value="Peniciliin-bd_prot_C_sf"/>
</dbReference>
<dbReference type="NCBIfam" id="NF038273">
    <property type="entry name" value="strep_PBP3"/>
    <property type="match status" value="1"/>
</dbReference>
<keyword evidence="8 18" id="KW-0378">Hydrolase</keyword>
<dbReference type="AlphaFoldDB" id="A0AAE4L4W7"/>
<comment type="similarity">
    <text evidence="3 15">Belongs to the peptidase S11 family.</text>
</comment>
<feature type="signal peptide" evidence="16">
    <location>
        <begin position="1"/>
        <end position="25"/>
    </location>
</feature>
<dbReference type="InterPro" id="IPR001967">
    <property type="entry name" value="Peptidase_S11_N"/>
</dbReference>
<dbReference type="EMBL" id="JARQAG010000034">
    <property type="protein sequence ID" value="MDT2732763.1"/>
    <property type="molecule type" value="Genomic_DNA"/>
</dbReference>
<feature type="binding site" evidence="14">
    <location>
        <position position="242"/>
    </location>
    <ligand>
        <name>substrate</name>
    </ligand>
</feature>
<dbReference type="GO" id="GO:0071555">
    <property type="term" value="P:cell wall organization"/>
    <property type="evidence" value="ECO:0007669"/>
    <property type="project" value="UniProtKB-KW"/>
</dbReference>
<evidence type="ECO:0000256" key="4">
    <source>
        <dbReference type="ARBA" id="ARBA00012448"/>
    </source>
</evidence>
<evidence type="ECO:0000313" key="19">
    <source>
        <dbReference type="Proteomes" id="UP001180515"/>
    </source>
</evidence>
<protein>
    <recommendedName>
        <fullName evidence="4">serine-type D-Ala-D-Ala carboxypeptidase</fullName>
        <ecNumber evidence="4">3.4.16.4</ecNumber>
    </recommendedName>
</protein>
<dbReference type="GO" id="GO:0006508">
    <property type="term" value="P:proteolysis"/>
    <property type="evidence" value="ECO:0007669"/>
    <property type="project" value="UniProtKB-KW"/>
</dbReference>
<reference evidence="18" key="1">
    <citation type="submission" date="2023-03" db="EMBL/GenBank/DDBJ databases">
        <authorList>
            <person name="Shen W."/>
            <person name="Cai J."/>
        </authorList>
    </citation>
    <scope>NUCLEOTIDE SEQUENCE</scope>
    <source>
        <strain evidence="18">P82-2</strain>
    </source>
</reference>
<evidence type="ECO:0000256" key="12">
    <source>
        <dbReference type="ARBA" id="ARBA00034000"/>
    </source>
</evidence>
<dbReference type="Pfam" id="PF07943">
    <property type="entry name" value="PBP5_C"/>
    <property type="match status" value="1"/>
</dbReference>
<evidence type="ECO:0000256" key="13">
    <source>
        <dbReference type="PIRSR" id="PIRSR618044-1"/>
    </source>
</evidence>
<dbReference type="PRINTS" id="PR00725">
    <property type="entry name" value="DADACBPTASE1"/>
</dbReference>
<name>A0AAE4L4W7_9STRE</name>
<feature type="active site" evidence="13">
    <location>
        <position position="122"/>
    </location>
</feature>
<comment type="caution">
    <text evidence="18">The sequence shown here is derived from an EMBL/GenBank/DDBJ whole genome shotgun (WGS) entry which is preliminary data.</text>
</comment>
<accession>A0AAE4L4W7</accession>
<dbReference type="RefSeq" id="WP_311982406.1">
    <property type="nucleotide sequence ID" value="NZ_JARQAG010000034.1"/>
</dbReference>
<evidence type="ECO:0000256" key="7">
    <source>
        <dbReference type="ARBA" id="ARBA00022729"/>
    </source>
</evidence>
<evidence type="ECO:0000256" key="3">
    <source>
        <dbReference type="ARBA" id="ARBA00007164"/>
    </source>
</evidence>
<dbReference type="EC" id="3.4.16.4" evidence="4"/>
<evidence type="ECO:0000256" key="9">
    <source>
        <dbReference type="ARBA" id="ARBA00022960"/>
    </source>
</evidence>
<dbReference type="Gene3D" id="3.40.710.10">
    <property type="entry name" value="DD-peptidase/beta-lactamase superfamily"/>
    <property type="match status" value="1"/>
</dbReference>
<dbReference type="PANTHER" id="PTHR21581:SF11">
    <property type="entry name" value="D-ALANYL-D-ALANINE CARBOXYPEPTIDASE DACA"/>
    <property type="match status" value="1"/>
</dbReference>
<feature type="active site" description="Acyl-ester intermediate" evidence="13">
    <location>
        <position position="59"/>
    </location>
</feature>
<comment type="pathway">
    <text evidence="2">Cell wall biogenesis; peptidoglycan biosynthesis.</text>
</comment>
<evidence type="ECO:0000256" key="8">
    <source>
        <dbReference type="ARBA" id="ARBA00022801"/>
    </source>
</evidence>
<keyword evidence="10" id="KW-0573">Peptidoglycan synthesis</keyword>
<evidence type="ECO:0000256" key="5">
    <source>
        <dbReference type="ARBA" id="ARBA00022645"/>
    </source>
</evidence>
<proteinExistence type="inferred from homology"/>
<evidence type="ECO:0000256" key="1">
    <source>
        <dbReference type="ARBA" id="ARBA00003217"/>
    </source>
</evidence>
<evidence type="ECO:0000256" key="11">
    <source>
        <dbReference type="ARBA" id="ARBA00023316"/>
    </source>
</evidence>
<feature type="active site" description="Proton acceptor" evidence="13">
    <location>
        <position position="62"/>
    </location>
</feature>
<dbReference type="Proteomes" id="UP001180515">
    <property type="component" value="Unassembled WGS sequence"/>
</dbReference>
<evidence type="ECO:0000256" key="14">
    <source>
        <dbReference type="PIRSR" id="PIRSR618044-2"/>
    </source>
</evidence>
<dbReference type="GO" id="GO:0009252">
    <property type="term" value="P:peptidoglycan biosynthetic process"/>
    <property type="evidence" value="ECO:0007669"/>
    <property type="project" value="UniProtKB-KW"/>
</dbReference>
<comment type="catalytic activity">
    <reaction evidence="12">
        <text>Preferential cleavage: (Ac)2-L-Lys-D-Ala-|-D-Ala. Also transpeptidation of peptidyl-alanyl moieties that are N-acyl substituents of D-alanine.</text>
        <dbReference type="EC" id="3.4.16.4"/>
    </reaction>
</comment>
<dbReference type="InterPro" id="IPR012907">
    <property type="entry name" value="Peptidase_S11_C"/>
</dbReference>
<keyword evidence="6" id="KW-0645">Protease</keyword>
<dbReference type="InterPro" id="IPR037167">
    <property type="entry name" value="Peptidase_S11_C_sf"/>
</dbReference>
<dbReference type="PANTHER" id="PTHR21581">
    <property type="entry name" value="D-ALANYL-D-ALANINE CARBOXYPEPTIDASE"/>
    <property type="match status" value="1"/>
</dbReference>
<evidence type="ECO:0000256" key="10">
    <source>
        <dbReference type="ARBA" id="ARBA00022984"/>
    </source>
</evidence>
<dbReference type="SUPFAM" id="SSF69189">
    <property type="entry name" value="Penicillin-binding protein associated domain"/>
    <property type="match status" value="1"/>
</dbReference>
<evidence type="ECO:0000259" key="17">
    <source>
        <dbReference type="SMART" id="SM00936"/>
    </source>
</evidence>
<feature type="chain" id="PRO_5041899799" description="serine-type D-Ala-D-Ala carboxypeptidase" evidence="16">
    <location>
        <begin position="26"/>
        <end position="406"/>
    </location>
</feature>
<comment type="function">
    <text evidence="1">Removes C-terminal D-alanyl residues from sugar-peptide cell wall precursors.</text>
</comment>
<keyword evidence="7 16" id="KW-0732">Signal</keyword>